<keyword evidence="2" id="KW-1185">Reference proteome</keyword>
<accession>A0ABQ5DLT6</accession>
<gene>
    <name evidence="1" type="ORF">Tco_0939882</name>
</gene>
<dbReference type="Proteomes" id="UP001151760">
    <property type="component" value="Unassembled WGS sequence"/>
</dbReference>
<sequence length="205" mass="22852">MVLGVKGGKKKKTFVNDLGFRDGCAMFSKSKSRVGIPTATLSNFSFLYFFYKYPHSSNSDPFAAGNIAKCVLDLGRNSDLTEMCSLPYDCSFWTRIYPAMNTVKVKELFSQQGDGIRGLIDSCYVVNWLLKYSKLQIRWKPSREFTRLLGPPRGLKGLLHTINATVIPTKDANQAARKHPEPVQSDALQAFNGACDGGCYSRKQT</sequence>
<evidence type="ECO:0000313" key="2">
    <source>
        <dbReference type="Proteomes" id="UP001151760"/>
    </source>
</evidence>
<name>A0ABQ5DLT6_9ASTR</name>
<protein>
    <submittedName>
        <fullName evidence="1">Uncharacterized protein</fullName>
    </submittedName>
</protein>
<evidence type="ECO:0000313" key="1">
    <source>
        <dbReference type="EMBL" id="GJT40017.1"/>
    </source>
</evidence>
<comment type="caution">
    <text evidence="1">The sequence shown here is derived from an EMBL/GenBank/DDBJ whole genome shotgun (WGS) entry which is preliminary data.</text>
</comment>
<reference evidence="1" key="1">
    <citation type="journal article" date="2022" name="Int. J. Mol. Sci.">
        <title>Draft Genome of Tanacetum Coccineum: Genomic Comparison of Closely Related Tanacetum-Family Plants.</title>
        <authorList>
            <person name="Yamashiro T."/>
            <person name="Shiraishi A."/>
            <person name="Nakayama K."/>
            <person name="Satake H."/>
        </authorList>
    </citation>
    <scope>NUCLEOTIDE SEQUENCE</scope>
</reference>
<reference evidence="1" key="2">
    <citation type="submission" date="2022-01" db="EMBL/GenBank/DDBJ databases">
        <authorList>
            <person name="Yamashiro T."/>
            <person name="Shiraishi A."/>
            <person name="Satake H."/>
            <person name="Nakayama K."/>
        </authorList>
    </citation>
    <scope>NUCLEOTIDE SEQUENCE</scope>
</reference>
<dbReference type="EMBL" id="BQNB010015436">
    <property type="protein sequence ID" value="GJT40017.1"/>
    <property type="molecule type" value="Genomic_DNA"/>
</dbReference>
<organism evidence="1 2">
    <name type="scientific">Tanacetum coccineum</name>
    <dbReference type="NCBI Taxonomy" id="301880"/>
    <lineage>
        <taxon>Eukaryota</taxon>
        <taxon>Viridiplantae</taxon>
        <taxon>Streptophyta</taxon>
        <taxon>Embryophyta</taxon>
        <taxon>Tracheophyta</taxon>
        <taxon>Spermatophyta</taxon>
        <taxon>Magnoliopsida</taxon>
        <taxon>eudicotyledons</taxon>
        <taxon>Gunneridae</taxon>
        <taxon>Pentapetalae</taxon>
        <taxon>asterids</taxon>
        <taxon>campanulids</taxon>
        <taxon>Asterales</taxon>
        <taxon>Asteraceae</taxon>
        <taxon>Asteroideae</taxon>
        <taxon>Anthemideae</taxon>
        <taxon>Anthemidinae</taxon>
        <taxon>Tanacetum</taxon>
    </lineage>
</organism>
<proteinExistence type="predicted"/>